<sequence length="81" mass="8830">MTKFIAVAATTLMMAASPLAVAPASAASVNIHVGGGHHQGHGYHHRKVVEKRIIRHDRCSTKTVIKHRNGERIVRKVRTCG</sequence>
<dbReference type="Proteomes" id="UP001595796">
    <property type="component" value="Unassembled WGS sequence"/>
</dbReference>
<protein>
    <submittedName>
        <fullName evidence="2">Uncharacterized protein</fullName>
    </submittedName>
</protein>
<gene>
    <name evidence="2" type="ORF">ACFPFW_05025</name>
</gene>
<evidence type="ECO:0000313" key="2">
    <source>
        <dbReference type="EMBL" id="MFC5067374.1"/>
    </source>
</evidence>
<proteinExistence type="predicted"/>
<evidence type="ECO:0000256" key="1">
    <source>
        <dbReference type="SAM" id="SignalP"/>
    </source>
</evidence>
<feature type="signal peptide" evidence="1">
    <location>
        <begin position="1"/>
        <end position="26"/>
    </location>
</feature>
<comment type="caution">
    <text evidence="2">The sequence shown here is derived from an EMBL/GenBank/DDBJ whole genome shotgun (WGS) entry which is preliminary data.</text>
</comment>
<name>A0ABV9YYV5_9HYPH</name>
<accession>A0ABV9YYV5</accession>
<dbReference type="EMBL" id="JBHSJF010000005">
    <property type="protein sequence ID" value="MFC5067374.1"/>
    <property type="molecule type" value="Genomic_DNA"/>
</dbReference>
<keyword evidence="3" id="KW-1185">Reference proteome</keyword>
<reference evidence="3" key="1">
    <citation type="journal article" date="2019" name="Int. J. Syst. Evol. Microbiol.">
        <title>The Global Catalogue of Microorganisms (GCM) 10K type strain sequencing project: providing services to taxonomists for standard genome sequencing and annotation.</title>
        <authorList>
            <consortium name="The Broad Institute Genomics Platform"/>
            <consortium name="The Broad Institute Genome Sequencing Center for Infectious Disease"/>
            <person name="Wu L."/>
            <person name="Ma J."/>
        </authorList>
    </citation>
    <scope>NUCLEOTIDE SEQUENCE [LARGE SCALE GENOMIC DNA]</scope>
    <source>
        <strain evidence="3">CGMCC 1.16444</strain>
    </source>
</reference>
<feature type="chain" id="PRO_5045731567" evidence="1">
    <location>
        <begin position="27"/>
        <end position="81"/>
    </location>
</feature>
<organism evidence="2 3">
    <name type="scientific">Flaviflagellibacter deserti</name>
    <dbReference type="NCBI Taxonomy" id="2267266"/>
    <lineage>
        <taxon>Bacteria</taxon>
        <taxon>Pseudomonadati</taxon>
        <taxon>Pseudomonadota</taxon>
        <taxon>Alphaproteobacteria</taxon>
        <taxon>Hyphomicrobiales</taxon>
        <taxon>Flaviflagellibacter</taxon>
    </lineage>
</organism>
<evidence type="ECO:0000313" key="3">
    <source>
        <dbReference type="Proteomes" id="UP001595796"/>
    </source>
</evidence>
<dbReference type="RefSeq" id="WP_114958469.1">
    <property type="nucleotide sequence ID" value="NZ_JBHSJF010000005.1"/>
</dbReference>
<keyword evidence="1" id="KW-0732">Signal</keyword>